<reference evidence="6 8" key="2">
    <citation type="submission" date="2019-08" db="EMBL/GenBank/DDBJ databases">
        <title>Complete genome sequences of Francisella adeliensis (FSC1325 and FSC1326).</title>
        <authorList>
            <person name="Ohrman C."/>
            <person name="Uneklint I."/>
            <person name="Vallesi A."/>
            <person name="Karlsson L."/>
            <person name="Sjodin A."/>
        </authorList>
    </citation>
    <scope>NUCLEOTIDE SEQUENCE [LARGE SCALE GENOMIC DNA]</scope>
    <source>
        <strain evidence="6 8">FSC1325</strain>
    </source>
</reference>
<dbReference type="EMBL" id="CP043424">
    <property type="protein sequence ID" value="QIW11580.1"/>
    <property type="molecule type" value="Genomic_DNA"/>
</dbReference>
<dbReference type="InterPro" id="IPR012156">
    <property type="entry name" value="Cold_shock_CspA"/>
</dbReference>
<dbReference type="EMBL" id="CP021781">
    <property type="protein sequence ID" value="AXA33352.1"/>
    <property type="molecule type" value="Genomic_DNA"/>
</dbReference>
<dbReference type="CDD" id="cd04458">
    <property type="entry name" value="CSP_CDS"/>
    <property type="match status" value="1"/>
</dbReference>
<comment type="subcellular location">
    <subcellularLocation>
        <location evidence="1 3">Cytoplasm</location>
    </subcellularLocation>
</comment>
<dbReference type="PIRSF" id="PIRSF002599">
    <property type="entry name" value="Cold_shock_A"/>
    <property type="match status" value="1"/>
</dbReference>
<evidence type="ECO:0000313" key="6">
    <source>
        <dbReference type="EMBL" id="QIW11580.1"/>
    </source>
</evidence>
<accession>A0A2Z4XY02</accession>
<dbReference type="InterPro" id="IPR011129">
    <property type="entry name" value="CSD"/>
</dbReference>
<dbReference type="InterPro" id="IPR012340">
    <property type="entry name" value="NA-bd_OB-fold"/>
</dbReference>
<reference evidence="5 7" key="1">
    <citation type="submission" date="2017-06" db="EMBL/GenBank/DDBJ databases">
        <title>Complete genome of Francisella adeliensis.</title>
        <authorList>
            <person name="Vallesi A."/>
            <person name="Sjodin A."/>
        </authorList>
    </citation>
    <scope>NUCLEOTIDE SEQUENCE [LARGE SCALE GENOMIC DNA]</scope>
    <source>
        <strain evidence="5 7">FDC440</strain>
    </source>
</reference>
<dbReference type="Proteomes" id="UP000681131">
    <property type="component" value="Chromosome"/>
</dbReference>
<dbReference type="InterPro" id="IPR019844">
    <property type="entry name" value="CSD_CS"/>
</dbReference>
<dbReference type="PANTHER" id="PTHR11544">
    <property type="entry name" value="COLD SHOCK DOMAIN CONTAINING PROTEINS"/>
    <property type="match status" value="1"/>
</dbReference>
<dbReference type="Gene3D" id="2.40.50.140">
    <property type="entry name" value="Nucleic acid-binding proteins"/>
    <property type="match status" value="1"/>
</dbReference>
<evidence type="ECO:0000313" key="5">
    <source>
        <dbReference type="EMBL" id="AXA33352.1"/>
    </source>
</evidence>
<dbReference type="PRINTS" id="PR00050">
    <property type="entry name" value="COLDSHOCK"/>
</dbReference>
<evidence type="ECO:0000256" key="2">
    <source>
        <dbReference type="ARBA" id="ARBA00022490"/>
    </source>
</evidence>
<dbReference type="InterPro" id="IPR050181">
    <property type="entry name" value="Cold_shock_domain"/>
</dbReference>
<dbReference type="Pfam" id="PF00313">
    <property type="entry name" value="CSD"/>
    <property type="match status" value="1"/>
</dbReference>
<dbReference type="KEGG" id="fad:CDH04_02500"/>
<evidence type="ECO:0000313" key="8">
    <source>
        <dbReference type="Proteomes" id="UP000681131"/>
    </source>
</evidence>
<sequence length="67" mass="7290">MSNQEKGTVKFFNEQKGFGFITPESGSKDIFVHITNLNGGSLSEGQTVAFETQEGRKGPEAINIEVL</sequence>
<dbReference type="PROSITE" id="PS00352">
    <property type="entry name" value="CSD_1"/>
    <property type="match status" value="1"/>
</dbReference>
<organism evidence="5 7">
    <name type="scientific">Francisella adeliensis</name>
    <dbReference type="NCBI Taxonomy" id="2007306"/>
    <lineage>
        <taxon>Bacteria</taxon>
        <taxon>Pseudomonadati</taxon>
        <taxon>Pseudomonadota</taxon>
        <taxon>Gammaproteobacteria</taxon>
        <taxon>Thiotrichales</taxon>
        <taxon>Francisellaceae</taxon>
        <taxon>Francisella</taxon>
    </lineage>
</organism>
<evidence type="ECO:0000259" key="4">
    <source>
        <dbReference type="PROSITE" id="PS51857"/>
    </source>
</evidence>
<keyword evidence="2" id="KW-0963">Cytoplasm</keyword>
<evidence type="ECO:0000256" key="3">
    <source>
        <dbReference type="RuleBase" id="RU000408"/>
    </source>
</evidence>
<dbReference type="GO" id="GO:0003676">
    <property type="term" value="F:nucleic acid binding"/>
    <property type="evidence" value="ECO:0007669"/>
    <property type="project" value="InterPro"/>
</dbReference>
<dbReference type="AlphaFoldDB" id="A0A2Z4XY02"/>
<evidence type="ECO:0000256" key="1">
    <source>
        <dbReference type="ARBA" id="ARBA00004496"/>
    </source>
</evidence>
<proteinExistence type="predicted"/>
<dbReference type="InterPro" id="IPR002059">
    <property type="entry name" value="CSP_DNA-bd"/>
</dbReference>
<gene>
    <name evidence="5" type="ORF">CDH04_02500</name>
    <name evidence="6" type="ORF">FZC43_02500</name>
</gene>
<dbReference type="RefSeq" id="WP_112869525.1">
    <property type="nucleotide sequence ID" value="NZ_CP021781.1"/>
</dbReference>
<name>A0A2Z4XY02_9GAMM</name>
<dbReference type="PROSITE" id="PS51857">
    <property type="entry name" value="CSD_2"/>
    <property type="match status" value="1"/>
</dbReference>
<dbReference type="SUPFAM" id="SSF50249">
    <property type="entry name" value="Nucleic acid-binding proteins"/>
    <property type="match status" value="1"/>
</dbReference>
<dbReference type="SMART" id="SM00357">
    <property type="entry name" value="CSP"/>
    <property type="match status" value="1"/>
</dbReference>
<dbReference type="GO" id="GO:0005829">
    <property type="term" value="C:cytosol"/>
    <property type="evidence" value="ECO:0007669"/>
    <property type="project" value="UniProtKB-ARBA"/>
</dbReference>
<dbReference type="Proteomes" id="UP000251120">
    <property type="component" value="Chromosome"/>
</dbReference>
<dbReference type="OrthoDB" id="9810590at2"/>
<evidence type="ECO:0000313" key="7">
    <source>
        <dbReference type="Proteomes" id="UP000251120"/>
    </source>
</evidence>
<feature type="domain" description="CSD" evidence="4">
    <location>
        <begin position="4"/>
        <end position="66"/>
    </location>
</feature>
<protein>
    <submittedName>
        <fullName evidence="6">Cold shock domain-containing protein</fullName>
    </submittedName>
    <submittedName>
        <fullName evidence="5">Cold-shock protein</fullName>
    </submittedName>
</protein>
<keyword evidence="8" id="KW-1185">Reference proteome</keyword>